<organism evidence="1 2">
    <name type="scientific">Cupriavidus nantongensis</name>
    <dbReference type="NCBI Taxonomy" id="1796606"/>
    <lineage>
        <taxon>Bacteria</taxon>
        <taxon>Pseudomonadati</taxon>
        <taxon>Pseudomonadota</taxon>
        <taxon>Betaproteobacteria</taxon>
        <taxon>Burkholderiales</taxon>
        <taxon>Burkholderiaceae</taxon>
        <taxon>Cupriavidus</taxon>
    </lineage>
</organism>
<dbReference type="EMBL" id="CP014844">
    <property type="protein sequence ID" value="AMR77945.1"/>
    <property type="molecule type" value="Genomic_DNA"/>
</dbReference>
<dbReference type="KEGG" id="cnan:A2G96_09440"/>
<dbReference type="OrthoDB" id="9943950at2"/>
<accession>A0A142JIN3</accession>
<evidence type="ECO:0000313" key="2">
    <source>
        <dbReference type="Proteomes" id="UP000075238"/>
    </source>
</evidence>
<name>A0A142JIN3_9BURK</name>
<protein>
    <submittedName>
        <fullName evidence="1">Uncharacterized protein</fullName>
    </submittedName>
</protein>
<gene>
    <name evidence="1" type="ORF">A2G96_09440</name>
</gene>
<dbReference type="RefSeq" id="WP_062798671.1">
    <property type="nucleotide sequence ID" value="NZ_CP014844.1"/>
</dbReference>
<dbReference type="Proteomes" id="UP000075238">
    <property type="component" value="Chromosome 1"/>
</dbReference>
<proteinExistence type="predicted"/>
<reference evidence="1 2" key="1">
    <citation type="submission" date="2016-03" db="EMBL/GenBank/DDBJ databases">
        <title>Complete genome sequence of a novel chlorpyrifos degrading bacterium, Cupriavidus nantongensis sp. X1.</title>
        <authorList>
            <person name="Fang L."/>
        </authorList>
    </citation>
    <scope>NUCLEOTIDE SEQUENCE [LARGE SCALE GENOMIC DNA]</scope>
    <source>
        <strain evidence="1 2">X1</strain>
    </source>
</reference>
<dbReference type="STRING" id="1796606.A2G96_09440"/>
<keyword evidence="2" id="KW-1185">Reference proteome</keyword>
<sequence>MNQIIDNERERWAENLSVAVRSLRKYGFLVVQDPDAATMTRADQERRAHQAACLLLAVPATNENLSAHAVHELACALLENGAVGLDRIRGRA</sequence>
<evidence type="ECO:0000313" key="1">
    <source>
        <dbReference type="EMBL" id="AMR77945.1"/>
    </source>
</evidence>
<dbReference type="AlphaFoldDB" id="A0A142JIN3"/>